<comment type="similarity">
    <text evidence="1">Belongs to the cytochrome P450 family.</text>
</comment>
<dbReference type="OrthoDB" id="3945418at2759"/>
<proteinExistence type="inferred from homology"/>
<gene>
    <name evidence="2" type="ORF">MEDL_51758</name>
</gene>
<dbReference type="GO" id="GO:0004497">
    <property type="term" value="F:monooxygenase activity"/>
    <property type="evidence" value="ECO:0007669"/>
    <property type="project" value="InterPro"/>
</dbReference>
<dbReference type="GO" id="GO:0020037">
    <property type="term" value="F:heme binding"/>
    <property type="evidence" value="ECO:0007669"/>
    <property type="project" value="InterPro"/>
</dbReference>
<dbReference type="InterPro" id="IPR036396">
    <property type="entry name" value="Cyt_P450_sf"/>
</dbReference>
<dbReference type="Gene3D" id="1.10.630.10">
    <property type="entry name" value="Cytochrome P450"/>
    <property type="match status" value="1"/>
</dbReference>
<dbReference type="GO" id="GO:0005506">
    <property type="term" value="F:iron ion binding"/>
    <property type="evidence" value="ECO:0007669"/>
    <property type="project" value="InterPro"/>
</dbReference>
<dbReference type="AlphaFoldDB" id="A0A8S3UEK9"/>
<organism evidence="2 3">
    <name type="scientific">Mytilus edulis</name>
    <name type="common">Blue mussel</name>
    <dbReference type="NCBI Taxonomy" id="6550"/>
    <lineage>
        <taxon>Eukaryota</taxon>
        <taxon>Metazoa</taxon>
        <taxon>Spiralia</taxon>
        <taxon>Lophotrochozoa</taxon>
        <taxon>Mollusca</taxon>
        <taxon>Bivalvia</taxon>
        <taxon>Autobranchia</taxon>
        <taxon>Pteriomorphia</taxon>
        <taxon>Mytilida</taxon>
        <taxon>Mytiloidea</taxon>
        <taxon>Mytilidae</taxon>
        <taxon>Mytilinae</taxon>
        <taxon>Mytilus</taxon>
    </lineage>
</organism>
<sequence>MTLVLLPPHDTGALPPHDTGALNSLDTDALLPLTLVLLPPLTLVLLPPHDTGALTSLRHWCSYLLTTLVLLPPHDTGALTSSRHCNSNLTFNNTDEDIKPFHQIPGPKGLYTVPYLGSALQFKPFSPYTIDDIITVIENNKNKYGDIMRLRLGKDFVVFISHPDLAKVVFQYPYQEHVRARRRMVSVTTTSTRKMSNFPVVADYVPMIGNVTNDFVKRLKQQKLAFPRLIGGTLKIHH</sequence>
<dbReference type="InterPro" id="IPR001128">
    <property type="entry name" value="Cyt_P450"/>
</dbReference>
<dbReference type="Pfam" id="PF00067">
    <property type="entry name" value="p450"/>
    <property type="match status" value="1"/>
</dbReference>
<dbReference type="Proteomes" id="UP000683360">
    <property type="component" value="Unassembled WGS sequence"/>
</dbReference>
<name>A0A8S3UEK9_MYTED</name>
<keyword evidence="3" id="KW-1185">Reference proteome</keyword>
<evidence type="ECO:0000313" key="2">
    <source>
        <dbReference type="EMBL" id="CAG2239408.1"/>
    </source>
</evidence>
<dbReference type="EMBL" id="CAJPWZ010002518">
    <property type="protein sequence ID" value="CAG2239408.1"/>
    <property type="molecule type" value="Genomic_DNA"/>
</dbReference>
<dbReference type="SUPFAM" id="SSF48264">
    <property type="entry name" value="Cytochrome P450"/>
    <property type="match status" value="1"/>
</dbReference>
<comment type="caution">
    <text evidence="2">The sequence shown here is derived from an EMBL/GenBank/DDBJ whole genome shotgun (WGS) entry which is preliminary data.</text>
</comment>
<dbReference type="GO" id="GO:0016705">
    <property type="term" value="F:oxidoreductase activity, acting on paired donors, with incorporation or reduction of molecular oxygen"/>
    <property type="evidence" value="ECO:0007669"/>
    <property type="project" value="InterPro"/>
</dbReference>
<reference evidence="2" key="1">
    <citation type="submission" date="2021-03" db="EMBL/GenBank/DDBJ databases">
        <authorList>
            <person name="Bekaert M."/>
        </authorList>
    </citation>
    <scope>NUCLEOTIDE SEQUENCE</scope>
</reference>
<protein>
    <submittedName>
        <fullName evidence="2">CYP49A</fullName>
    </submittedName>
</protein>
<accession>A0A8S3UEK9</accession>
<evidence type="ECO:0000313" key="3">
    <source>
        <dbReference type="Proteomes" id="UP000683360"/>
    </source>
</evidence>
<evidence type="ECO:0000256" key="1">
    <source>
        <dbReference type="ARBA" id="ARBA00010617"/>
    </source>
</evidence>